<name>A0AAD7SGF7_9TELE</name>
<protein>
    <submittedName>
        <fullName evidence="1">Uncharacterized protein</fullName>
    </submittedName>
</protein>
<keyword evidence="2" id="KW-1185">Reference proteome</keyword>
<reference evidence="1" key="1">
    <citation type="journal article" date="2023" name="Science">
        <title>Genome structures resolve the early diversification of teleost fishes.</title>
        <authorList>
            <person name="Parey E."/>
            <person name="Louis A."/>
            <person name="Montfort J."/>
            <person name="Bouchez O."/>
            <person name="Roques C."/>
            <person name="Iampietro C."/>
            <person name="Lluch J."/>
            <person name="Castinel A."/>
            <person name="Donnadieu C."/>
            <person name="Desvignes T."/>
            <person name="Floi Bucao C."/>
            <person name="Jouanno E."/>
            <person name="Wen M."/>
            <person name="Mejri S."/>
            <person name="Dirks R."/>
            <person name="Jansen H."/>
            <person name="Henkel C."/>
            <person name="Chen W.J."/>
            <person name="Zahm M."/>
            <person name="Cabau C."/>
            <person name="Klopp C."/>
            <person name="Thompson A.W."/>
            <person name="Robinson-Rechavi M."/>
            <person name="Braasch I."/>
            <person name="Lecointre G."/>
            <person name="Bobe J."/>
            <person name="Postlethwait J.H."/>
            <person name="Berthelot C."/>
            <person name="Roest Crollius H."/>
            <person name="Guiguen Y."/>
        </authorList>
    </citation>
    <scope>NUCLEOTIDE SEQUENCE</scope>
    <source>
        <strain evidence="1">NC1722</strain>
    </source>
</reference>
<dbReference type="Proteomes" id="UP001221898">
    <property type="component" value="Unassembled WGS sequence"/>
</dbReference>
<organism evidence="1 2">
    <name type="scientific">Aldrovandia affinis</name>
    <dbReference type="NCBI Taxonomy" id="143900"/>
    <lineage>
        <taxon>Eukaryota</taxon>
        <taxon>Metazoa</taxon>
        <taxon>Chordata</taxon>
        <taxon>Craniata</taxon>
        <taxon>Vertebrata</taxon>
        <taxon>Euteleostomi</taxon>
        <taxon>Actinopterygii</taxon>
        <taxon>Neopterygii</taxon>
        <taxon>Teleostei</taxon>
        <taxon>Notacanthiformes</taxon>
        <taxon>Halosauridae</taxon>
        <taxon>Aldrovandia</taxon>
    </lineage>
</organism>
<evidence type="ECO:0000313" key="1">
    <source>
        <dbReference type="EMBL" id="KAJ8402062.1"/>
    </source>
</evidence>
<gene>
    <name evidence="1" type="ORF">AAFF_G00372970</name>
</gene>
<proteinExistence type="predicted"/>
<evidence type="ECO:0000313" key="2">
    <source>
        <dbReference type="Proteomes" id="UP001221898"/>
    </source>
</evidence>
<comment type="caution">
    <text evidence="1">The sequence shown here is derived from an EMBL/GenBank/DDBJ whole genome shotgun (WGS) entry which is preliminary data.</text>
</comment>
<dbReference type="AlphaFoldDB" id="A0AAD7SGF7"/>
<dbReference type="EMBL" id="JAINUG010000066">
    <property type="protein sequence ID" value="KAJ8402062.1"/>
    <property type="molecule type" value="Genomic_DNA"/>
</dbReference>
<accession>A0AAD7SGF7</accession>
<sequence>MRNGQRGNVSLCQKVWGHVALRHSRTAALGENCNSERCKPLANTACWIDFGGRREGLSGGEKGIIKA</sequence>